<protein>
    <submittedName>
        <fullName evidence="3">D-glutamate deacylase</fullName>
    </submittedName>
</protein>
<dbReference type="Gene3D" id="2.30.40.10">
    <property type="entry name" value="Urease, subunit C, domain 1"/>
    <property type="match status" value="1"/>
</dbReference>
<dbReference type="PANTHER" id="PTHR11647">
    <property type="entry name" value="HYDRANTOINASE/DIHYDROPYRIMIDINASE FAMILY MEMBER"/>
    <property type="match status" value="1"/>
</dbReference>
<gene>
    <name evidence="3" type="ORF">GCM10007028_09690</name>
</gene>
<organism evidence="3 4">
    <name type="scientific">Algibacter mikhailovii</name>
    <dbReference type="NCBI Taxonomy" id="425498"/>
    <lineage>
        <taxon>Bacteria</taxon>
        <taxon>Pseudomonadati</taxon>
        <taxon>Bacteroidota</taxon>
        <taxon>Flavobacteriia</taxon>
        <taxon>Flavobacteriales</taxon>
        <taxon>Flavobacteriaceae</taxon>
        <taxon>Algibacter</taxon>
    </lineage>
</organism>
<dbReference type="GO" id="GO:0016811">
    <property type="term" value="F:hydrolase activity, acting on carbon-nitrogen (but not peptide) bonds, in linear amides"/>
    <property type="evidence" value="ECO:0007669"/>
    <property type="project" value="InterPro"/>
</dbReference>
<dbReference type="Proteomes" id="UP000636004">
    <property type="component" value="Unassembled WGS sequence"/>
</dbReference>
<dbReference type="InterPro" id="IPR011059">
    <property type="entry name" value="Metal-dep_hydrolase_composite"/>
</dbReference>
<dbReference type="Gene3D" id="3.20.20.140">
    <property type="entry name" value="Metal-dependent hydrolases"/>
    <property type="match status" value="1"/>
</dbReference>
<dbReference type="InterPro" id="IPR023100">
    <property type="entry name" value="D-aminoacylase_insert_dom_sf"/>
</dbReference>
<feature type="domain" description="Amidohydrolase-related" evidence="2">
    <location>
        <begin position="56"/>
        <end position="455"/>
    </location>
</feature>
<dbReference type="Gene3D" id="3.30.1490.130">
    <property type="entry name" value="D-aminoacylase. Domain 3"/>
    <property type="match status" value="1"/>
</dbReference>
<dbReference type="InterPro" id="IPR050378">
    <property type="entry name" value="Metallo-dep_Hydrolases_sf"/>
</dbReference>
<dbReference type="InterPro" id="IPR006680">
    <property type="entry name" value="Amidohydro-rel"/>
</dbReference>
<dbReference type="SUPFAM" id="SSF51556">
    <property type="entry name" value="Metallo-dependent hydrolases"/>
    <property type="match status" value="1"/>
</dbReference>
<proteinExistence type="predicted"/>
<dbReference type="NCBIfam" id="NF006560">
    <property type="entry name" value="PRK09061.1"/>
    <property type="match status" value="1"/>
</dbReference>
<evidence type="ECO:0000256" key="1">
    <source>
        <dbReference type="ARBA" id="ARBA00001947"/>
    </source>
</evidence>
<dbReference type="InterPro" id="IPR032466">
    <property type="entry name" value="Metal_Hydrolase"/>
</dbReference>
<evidence type="ECO:0000313" key="4">
    <source>
        <dbReference type="Proteomes" id="UP000636004"/>
    </source>
</evidence>
<reference evidence="3" key="2">
    <citation type="submission" date="2020-09" db="EMBL/GenBank/DDBJ databases">
        <authorList>
            <person name="Sun Q."/>
            <person name="Kim S."/>
        </authorList>
    </citation>
    <scope>NUCLEOTIDE SEQUENCE</scope>
    <source>
        <strain evidence="3">KCTC 12710</strain>
    </source>
</reference>
<dbReference type="Pfam" id="PF01979">
    <property type="entry name" value="Amidohydro_1"/>
    <property type="match status" value="1"/>
</dbReference>
<sequence length="499" mass="54229">MPVSTEFDVVILNGRVIDPETNFDGIRNVGVKDGSISIITEKDIQGTKTIDATGKIVSPGFIDLHMHGQNIGAYRLQATQGVTTALELESGVLPINDFYEAQASKNIPIHYGAAAAWTFGRIATFTGKEVEATAEYFQGAQGESNWKEELANPEQLEKILNEVETGLKQGALGIGVNAGYAPGSGHLEYYSLAKLAKKYNVGTFTHVRFMKGVERDNAFEAFQELIANAAATGVNMHICHINSSSQKDIHNTLELYESAKANGISVTAGAYPWGAASTVVKAAMFTGPTWKADMETTEEAFQLGKKRLTKAEFDDLQANQPGTIIVWHFLDAAKPAELALMDASILHPETIIESDAMPIYQSKDGSIGVYTGVEWPLPADVINHPRSGATFTKILQDYVRERKLMPLQTAIKKMSLMPAQTMEDAVPQMKKKGRLQVGMDADILVFDLKEIKVNATYVDPCRASEGMSHVLVMGSPVVENGVLLLDTPPALPIRNAVTE</sequence>
<dbReference type="SUPFAM" id="SSF51338">
    <property type="entry name" value="Composite domain of metallo-dependent hydrolases"/>
    <property type="match status" value="1"/>
</dbReference>
<reference evidence="3" key="1">
    <citation type="journal article" date="2014" name="Int. J. Syst. Evol. Microbiol.">
        <title>Complete genome sequence of Corynebacterium casei LMG S-19264T (=DSM 44701T), isolated from a smear-ripened cheese.</title>
        <authorList>
            <consortium name="US DOE Joint Genome Institute (JGI-PGF)"/>
            <person name="Walter F."/>
            <person name="Albersmeier A."/>
            <person name="Kalinowski J."/>
            <person name="Ruckert C."/>
        </authorList>
    </citation>
    <scope>NUCLEOTIDE SEQUENCE</scope>
    <source>
        <strain evidence="3">KCTC 12710</strain>
    </source>
</reference>
<accession>A0A918V5Y7</accession>
<dbReference type="EMBL" id="BMWZ01000002">
    <property type="protein sequence ID" value="GGZ74426.1"/>
    <property type="molecule type" value="Genomic_DNA"/>
</dbReference>
<dbReference type="AlphaFoldDB" id="A0A918V5Y7"/>
<comment type="caution">
    <text evidence="3">The sequence shown here is derived from an EMBL/GenBank/DDBJ whole genome shotgun (WGS) entry which is preliminary data.</text>
</comment>
<evidence type="ECO:0000259" key="2">
    <source>
        <dbReference type="Pfam" id="PF01979"/>
    </source>
</evidence>
<evidence type="ECO:0000313" key="3">
    <source>
        <dbReference type="EMBL" id="GGZ74426.1"/>
    </source>
</evidence>
<name>A0A918V5Y7_9FLAO</name>
<comment type="cofactor">
    <cofactor evidence="1">
        <name>Zn(2+)</name>
        <dbReference type="ChEBI" id="CHEBI:29105"/>
    </cofactor>
</comment>
<dbReference type="PANTHER" id="PTHR11647:SF1">
    <property type="entry name" value="COLLAPSIN RESPONSE MEDIATOR PROTEIN"/>
    <property type="match status" value="1"/>
</dbReference>
<keyword evidence="4" id="KW-1185">Reference proteome</keyword>